<dbReference type="EMBL" id="FUZZ01000003">
    <property type="protein sequence ID" value="SKD08030.1"/>
    <property type="molecule type" value="Genomic_DNA"/>
</dbReference>
<dbReference type="Pfam" id="PF02687">
    <property type="entry name" value="FtsX"/>
    <property type="match status" value="2"/>
</dbReference>
<dbReference type="AlphaFoldDB" id="A0A1T5P5G8"/>
<comment type="subcellular location">
    <subcellularLocation>
        <location evidence="1">Cell membrane</location>
        <topology evidence="1">Multi-pass membrane protein</topology>
    </subcellularLocation>
</comment>
<evidence type="ECO:0000259" key="7">
    <source>
        <dbReference type="Pfam" id="PF02687"/>
    </source>
</evidence>
<proteinExistence type="predicted"/>
<keyword evidence="2" id="KW-1003">Cell membrane</keyword>
<evidence type="ECO:0000256" key="1">
    <source>
        <dbReference type="ARBA" id="ARBA00004651"/>
    </source>
</evidence>
<dbReference type="STRING" id="393003.SAMN05660461_3981"/>
<dbReference type="Pfam" id="PF12704">
    <property type="entry name" value="MacB_PCD"/>
    <property type="match status" value="1"/>
</dbReference>
<protein>
    <submittedName>
        <fullName evidence="9">ABC-type antimicrobial peptide transport system, permease component</fullName>
    </submittedName>
</protein>
<keyword evidence="3 6" id="KW-0812">Transmembrane</keyword>
<reference evidence="9 10" key="1">
    <citation type="submission" date="2017-02" db="EMBL/GenBank/DDBJ databases">
        <authorList>
            <person name="Peterson S.W."/>
        </authorList>
    </citation>
    <scope>NUCLEOTIDE SEQUENCE [LARGE SCALE GENOMIC DNA]</scope>
    <source>
        <strain evidence="9 10">DSM 18108</strain>
    </source>
</reference>
<feature type="domain" description="ABC3 transporter permease C-terminal" evidence="7">
    <location>
        <begin position="296"/>
        <end position="412"/>
    </location>
</feature>
<evidence type="ECO:0000313" key="9">
    <source>
        <dbReference type="EMBL" id="SKD08030.1"/>
    </source>
</evidence>
<keyword evidence="10" id="KW-1185">Reference proteome</keyword>
<evidence type="ECO:0000259" key="8">
    <source>
        <dbReference type="Pfam" id="PF12704"/>
    </source>
</evidence>
<organism evidence="9 10">
    <name type="scientific">Chitinophaga ginsengisegetis</name>
    <dbReference type="NCBI Taxonomy" id="393003"/>
    <lineage>
        <taxon>Bacteria</taxon>
        <taxon>Pseudomonadati</taxon>
        <taxon>Bacteroidota</taxon>
        <taxon>Chitinophagia</taxon>
        <taxon>Chitinophagales</taxon>
        <taxon>Chitinophagaceae</taxon>
        <taxon>Chitinophaga</taxon>
    </lineage>
</organism>
<feature type="transmembrane region" description="Helical" evidence="6">
    <location>
        <begin position="723"/>
        <end position="743"/>
    </location>
</feature>
<feature type="transmembrane region" description="Helical" evidence="6">
    <location>
        <begin position="428"/>
        <end position="451"/>
    </location>
</feature>
<dbReference type="InterPro" id="IPR050250">
    <property type="entry name" value="Macrolide_Exporter_MacB"/>
</dbReference>
<dbReference type="GO" id="GO:0005886">
    <property type="term" value="C:plasma membrane"/>
    <property type="evidence" value="ECO:0007669"/>
    <property type="project" value="UniProtKB-SubCell"/>
</dbReference>
<evidence type="ECO:0000256" key="5">
    <source>
        <dbReference type="ARBA" id="ARBA00023136"/>
    </source>
</evidence>
<feature type="domain" description="MacB-like periplasmic core" evidence="8">
    <location>
        <begin position="20"/>
        <end position="249"/>
    </location>
</feature>
<evidence type="ECO:0000256" key="3">
    <source>
        <dbReference type="ARBA" id="ARBA00022692"/>
    </source>
</evidence>
<feature type="transmembrane region" description="Helical" evidence="6">
    <location>
        <begin position="763"/>
        <end position="783"/>
    </location>
</feature>
<keyword evidence="5 6" id="KW-0472">Membrane</keyword>
<name>A0A1T5P5G8_9BACT</name>
<feature type="domain" description="ABC3 transporter permease C-terminal" evidence="7">
    <location>
        <begin position="685"/>
        <end position="791"/>
    </location>
</feature>
<dbReference type="PANTHER" id="PTHR30572:SF18">
    <property type="entry name" value="ABC-TYPE MACROLIDE FAMILY EXPORT SYSTEM PERMEASE COMPONENT 2"/>
    <property type="match status" value="1"/>
</dbReference>
<dbReference type="GO" id="GO:0022857">
    <property type="term" value="F:transmembrane transporter activity"/>
    <property type="evidence" value="ECO:0007669"/>
    <property type="project" value="TreeGrafter"/>
</dbReference>
<evidence type="ECO:0000313" key="10">
    <source>
        <dbReference type="Proteomes" id="UP000190166"/>
    </source>
</evidence>
<feature type="transmembrane region" description="Helical" evidence="6">
    <location>
        <begin position="679"/>
        <end position="702"/>
    </location>
</feature>
<sequence length="802" mass="88928">MLKNFLLVSFRNIWRNKAFSIINIMGLVVGISAALMVYLVVHYENSFDRFEKDGDHIYRVVTEIDFNGDIIKNSGIAAPVAGMVANYIPAAETVAPFFENDITGRITVNGKDFKNGKDIIYADKNYFSLIPHQWLAGSPETSLQQPFKVVLTSGKAAAYFPGLPAEAVLGKEIIYDDTIRTTVSGIVADLQYPSDFANKEFISLATLQSNGLKEMYSLDQWNSVNASSQLLVKLNASANVPKVTAQLTKLKDEHRVDDYTKTTLHLQALRDIHFNKDYTAQGRPASLTRLYALGGVALALLLLAGINFINLTTAQAARRARETGIRKSLGSSFPQLITQFLSETLLLTLLACILSALVTPLLIVAFHSFLPVGLTAMALYSWQTALFLAGLCIAITLLAGIYPAMVLARFEPVAVLKTQVQSAAGKLWLRKTLTVSQFVVAQVFIIATIIVSKQVHFSLSRDPGFRKDAVVTVRTPFRGDGASQRNTLQEKWSAIPEIAMVSQGGMPPLFRGFISSTFRYHKGDKEINKNVEIRYGDSAYAKLYDLKFVAGRNLRTSDTIAEWVLNEKAVTALGFRNPQDVIGEIVQNHPVVGVVKNFYTSSTRKEIPALAIASDASRQHRNMHVLLRAPGENSIVWKHALEKMEKAWKEVYPRETFSYNFLDKSIEALYEEERRTGQLLNWCAGLAFFISALGLLGLVIFTTNQRTREIGIRKVLGASVWQMVTLLTSDFMKLVGIAFVLAIPLSWWAMQHWLSSYAYRTPLSWWVFAAGGGLMAILALATMSIKTIRAALSNPVNALKSE</sequence>
<dbReference type="InterPro" id="IPR025857">
    <property type="entry name" value="MacB_PCD"/>
</dbReference>
<dbReference type="RefSeq" id="WP_079471259.1">
    <property type="nucleotide sequence ID" value="NZ_FUZZ01000003.1"/>
</dbReference>
<dbReference type="InterPro" id="IPR003838">
    <property type="entry name" value="ABC3_permease_C"/>
</dbReference>
<accession>A0A1T5P5G8</accession>
<dbReference type="Proteomes" id="UP000190166">
    <property type="component" value="Unassembled WGS sequence"/>
</dbReference>
<evidence type="ECO:0000256" key="4">
    <source>
        <dbReference type="ARBA" id="ARBA00022989"/>
    </source>
</evidence>
<evidence type="ECO:0000256" key="2">
    <source>
        <dbReference type="ARBA" id="ARBA00022475"/>
    </source>
</evidence>
<evidence type="ECO:0000256" key="6">
    <source>
        <dbReference type="SAM" id="Phobius"/>
    </source>
</evidence>
<keyword evidence="4 6" id="KW-1133">Transmembrane helix</keyword>
<feature type="transmembrane region" description="Helical" evidence="6">
    <location>
        <begin position="21"/>
        <end position="41"/>
    </location>
</feature>
<gene>
    <name evidence="9" type="ORF">SAMN05660461_3981</name>
</gene>
<feature type="transmembrane region" description="Helical" evidence="6">
    <location>
        <begin position="345"/>
        <end position="366"/>
    </location>
</feature>
<dbReference type="PANTHER" id="PTHR30572">
    <property type="entry name" value="MEMBRANE COMPONENT OF TRANSPORTER-RELATED"/>
    <property type="match status" value="1"/>
</dbReference>
<feature type="transmembrane region" description="Helical" evidence="6">
    <location>
        <begin position="386"/>
        <end position="407"/>
    </location>
</feature>
<feature type="transmembrane region" description="Helical" evidence="6">
    <location>
        <begin position="290"/>
        <end position="311"/>
    </location>
</feature>